<dbReference type="Pfam" id="PF02786">
    <property type="entry name" value="CPSase_L_D2"/>
    <property type="match status" value="2"/>
</dbReference>
<evidence type="ECO:0000259" key="18">
    <source>
        <dbReference type="PROSITE" id="PS50975"/>
    </source>
</evidence>
<comment type="similarity">
    <text evidence="3 17">Belongs to the CarB family.</text>
</comment>
<evidence type="ECO:0000256" key="9">
    <source>
        <dbReference type="ARBA" id="ARBA00022741"/>
    </source>
</evidence>
<dbReference type="InterPro" id="IPR036914">
    <property type="entry name" value="MGS-like_dom_sf"/>
</dbReference>
<feature type="binding site" evidence="17">
    <location>
        <position position="827"/>
    </location>
    <ligand>
        <name>Mg(2+)</name>
        <dbReference type="ChEBI" id="CHEBI:18420"/>
        <label>3</label>
    </ligand>
</feature>
<feature type="binding site" evidence="17">
    <location>
        <position position="208"/>
    </location>
    <ligand>
        <name>ATP</name>
        <dbReference type="ChEBI" id="CHEBI:30616"/>
        <label>1</label>
    </ligand>
</feature>
<dbReference type="SUPFAM" id="SSF52335">
    <property type="entry name" value="Methylglyoxal synthase-like"/>
    <property type="match status" value="1"/>
</dbReference>
<dbReference type="InterPro" id="IPR013815">
    <property type="entry name" value="ATP_grasp_subdomain_1"/>
</dbReference>
<dbReference type="InterPro" id="IPR011607">
    <property type="entry name" value="MGS-like_dom"/>
</dbReference>
<feature type="binding site" evidence="17">
    <location>
        <position position="242"/>
    </location>
    <ligand>
        <name>ATP</name>
        <dbReference type="ChEBI" id="CHEBI:30616"/>
        <label>1</label>
    </ligand>
</feature>
<comment type="cofactor">
    <cofactor evidence="17">
        <name>Mg(2+)</name>
        <dbReference type="ChEBI" id="CHEBI:18420"/>
    </cofactor>
    <cofactor evidence="17">
        <name>Mn(2+)</name>
        <dbReference type="ChEBI" id="CHEBI:29035"/>
    </cofactor>
    <text evidence="17">Binds 4 Mg(2+) or Mn(2+) ions per subunit.</text>
</comment>
<dbReference type="SUPFAM" id="SSF56059">
    <property type="entry name" value="Glutathione synthetase ATP-binding domain-like"/>
    <property type="match status" value="2"/>
</dbReference>
<evidence type="ECO:0000256" key="3">
    <source>
        <dbReference type="ARBA" id="ARBA00009799"/>
    </source>
</evidence>
<evidence type="ECO:0000256" key="1">
    <source>
        <dbReference type="ARBA" id="ARBA00001936"/>
    </source>
</evidence>
<feature type="binding site" evidence="17">
    <location>
        <position position="839"/>
    </location>
    <ligand>
        <name>ATP</name>
        <dbReference type="ChEBI" id="CHEBI:30616"/>
        <label>2</label>
    </ligand>
</feature>
<keyword evidence="6 17" id="KW-0028">Amino-acid biosynthesis</keyword>
<dbReference type="FunFam" id="3.30.470.20:FF:000026">
    <property type="entry name" value="Carbamoyl-phosphate synthase large chain"/>
    <property type="match status" value="1"/>
</dbReference>
<dbReference type="PANTHER" id="PTHR11405">
    <property type="entry name" value="CARBAMOYLTRANSFERASE FAMILY MEMBER"/>
    <property type="match status" value="1"/>
</dbReference>
<dbReference type="NCBIfam" id="NF003671">
    <property type="entry name" value="PRK05294.1"/>
    <property type="match status" value="1"/>
</dbReference>
<dbReference type="EMBL" id="DRIG01000044">
    <property type="protein sequence ID" value="HEC78333.1"/>
    <property type="molecule type" value="Genomic_DNA"/>
</dbReference>
<keyword evidence="11" id="KW-0460">Magnesium</keyword>
<dbReference type="InterPro" id="IPR033937">
    <property type="entry name" value="MGS_CPS_CarB"/>
</dbReference>
<dbReference type="GO" id="GO:0004087">
    <property type="term" value="F:carbamoyl-phosphate synthase (ammonia) activity"/>
    <property type="evidence" value="ECO:0007669"/>
    <property type="project" value="UniProtKB-EC"/>
</dbReference>
<comment type="pathway">
    <text evidence="2 17">Amino-acid biosynthesis; L-arginine biosynthesis; carbamoyl phosphate from bicarbonate: step 1/1.</text>
</comment>
<feature type="binding site" evidence="17">
    <location>
        <position position="298"/>
    </location>
    <ligand>
        <name>Mn(2+)</name>
        <dbReference type="ChEBI" id="CHEBI:29035"/>
        <label>1</label>
    </ligand>
</feature>
<evidence type="ECO:0000256" key="6">
    <source>
        <dbReference type="ARBA" id="ARBA00022605"/>
    </source>
</evidence>
<protein>
    <recommendedName>
        <fullName evidence="17">Carbamoyl phosphate synthase large chain</fullName>
        <ecNumber evidence="17">6.3.4.16</ecNumber>
        <ecNumber evidence="17">6.3.5.5</ecNumber>
    </recommendedName>
    <alternativeName>
        <fullName evidence="17">Carbamoyl phosphate synthetase ammonia chain</fullName>
    </alternativeName>
</protein>
<sequence length="1075" mass="120669">MAKRRDLKKLLIIGSGPIIIGQAAEFDFSGSQASLSLREEGYKTIIVNSNPATIQTDQDTADIVYIEPLNLETLTKIIEKERPDGLLPGFGGQIALNLAYNLAGEGVLEKYSVELLGSNYETIEMAENRESFRNLMETINEPIPKSFACRNFEEIRQALKEISYPVLIRPAYTLGGTGSGVAESWNQLQEIAAAGLRQSPINQVLVEENLLGWKEFEYEVMRDGDDNCITICSMENINPMGVHTGESTVVAPAQTLTDKENQSLRSISLKIIRALKVCGGCNIQFAVNPKKWEYRIIEVNPRVSRSSALASKATGYPIARVSAKIAVGMTLDEIPNAVTKKTYAAFEPTLDYVVVKIPRWPFDKFPTVNRRITTQMKSTGEAMAIGSTIEEALLKAVRALEISQDGFEPENIIEYKLIKELQEPTDRLLFCIAEALRRGYSVDKIARLTMIDKFFINKFARIIRFEKRLKKEKLSKELLRETKRLGFSDNDIARIIEETPDKIRKLRRKYGIRPKFNMVDTCAGEFEAATPYYYSTYYTTGFRKRKRKTNKKRILIIGSGPIRIGQGIEFDYCCVHAAVALKKLGYEAIMMNSNPETVSTDFDVSTRLYFEPLTLEDVLNVIDEERCGGMILQFGGQTSINLSIPLSQLRKRGHYDYKILGTQPVDIHRAEDRKLFSQLLKTLKIRHPSFGTGYSYEDVKLVAEKIGYPVIVRPSYVLGGRAMEIVYEQEGLEQYIEAAARVSCEHPVLVDKYIADAIEVDVDALCDGRDIFIAGIMEHIEQAGVHSGDSYSVMPPYTLHKKTIKDIASITRKIAIALNTKGLINIQFAVKNNKIYVLEANPRASRTIPYVSKTIGLPLAKLATYVMVGKSLEDLRREGLLHNPPKSKFVSIKGPVFPFLKLPGVDPILGPEMKSTGEIMAIDKNFGAAYYKAILSDNKFSSSGTVYITVRDSDKPKILKLAKEFIKLGFDIVATRGTADFLRNHGIAVKTTYRIDEHKSPNALDLMKARKIDLIINTPTLTFRAKRDGYAMRRLAVELNIPFITALTSAKAEIEAIKFAKKHPLAIHPLHEYHK</sequence>
<evidence type="ECO:0000256" key="15">
    <source>
        <dbReference type="ARBA" id="ARBA00048816"/>
    </source>
</evidence>
<evidence type="ECO:0000256" key="10">
    <source>
        <dbReference type="ARBA" id="ARBA00022840"/>
    </source>
</evidence>
<evidence type="ECO:0000313" key="20">
    <source>
        <dbReference type="EMBL" id="HEC78333.1"/>
    </source>
</evidence>
<keyword evidence="13" id="KW-0464">Manganese</keyword>
<keyword evidence="4 17" id="KW-0055">Arginine biosynthesis</keyword>
<dbReference type="Gene3D" id="3.40.50.1380">
    <property type="entry name" value="Methylglyoxal synthase-like domain"/>
    <property type="match status" value="1"/>
</dbReference>
<dbReference type="PANTHER" id="PTHR11405:SF53">
    <property type="entry name" value="CARBAMOYL-PHOSPHATE SYNTHASE [AMMONIA], MITOCHONDRIAL"/>
    <property type="match status" value="1"/>
</dbReference>
<comment type="subunit">
    <text evidence="17">Composed of two chains; the small (or glutamine) chain promotes the hydrolysis of glutamine to ammonia, which is used by the large (or ammonia) chain to synthesize carbamoyl phosphate. Tetramer of heterodimers (alpha,beta)4.</text>
</comment>
<dbReference type="InterPro" id="IPR005479">
    <property type="entry name" value="CPAse_ATP-bd"/>
</dbReference>
<keyword evidence="8 17" id="KW-0677">Repeat</keyword>
<dbReference type="InterPro" id="IPR016185">
    <property type="entry name" value="PreATP-grasp_dom_sf"/>
</dbReference>
<dbReference type="HAMAP" id="MF_01210_A">
    <property type="entry name" value="CPSase_L_chain_A"/>
    <property type="match status" value="1"/>
</dbReference>
<dbReference type="PRINTS" id="PR00098">
    <property type="entry name" value="CPSASE"/>
</dbReference>
<reference evidence="20" key="1">
    <citation type="journal article" date="2020" name="mSystems">
        <title>Genome- and Community-Level Interaction Insights into Carbon Utilization and Element Cycling Functions of Hydrothermarchaeota in Hydrothermal Sediment.</title>
        <authorList>
            <person name="Zhou Z."/>
            <person name="Liu Y."/>
            <person name="Xu W."/>
            <person name="Pan J."/>
            <person name="Luo Z.H."/>
            <person name="Li M."/>
        </authorList>
    </citation>
    <scope>NUCLEOTIDE SEQUENCE</scope>
    <source>
        <strain evidence="20">HyVt-388</strain>
    </source>
</reference>
<dbReference type="PROSITE" id="PS00867">
    <property type="entry name" value="CPSASE_2"/>
    <property type="match status" value="2"/>
</dbReference>
<feature type="binding site" evidence="17">
    <location>
        <position position="841"/>
    </location>
    <ligand>
        <name>Mg(2+)</name>
        <dbReference type="ChEBI" id="CHEBI:18420"/>
        <label>4</label>
    </ligand>
</feature>
<feature type="binding site" evidence="17">
    <location>
        <position position="298"/>
    </location>
    <ligand>
        <name>Mg(2+)</name>
        <dbReference type="ChEBI" id="CHEBI:18420"/>
        <label>2</label>
    </ligand>
</feature>
<dbReference type="GO" id="GO:0005524">
    <property type="term" value="F:ATP binding"/>
    <property type="evidence" value="ECO:0007669"/>
    <property type="project" value="UniProtKB-UniRule"/>
</dbReference>
<dbReference type="FunFam" id="3.30.470.20:FF:000001">
    <property type="entry name" value="Carbamoyl-phosphate synthase large chain"/>
    <property type="match status" value="1"/>
</dbReference>
<dbReference type="Gene3D" id="3.40.50.20">
    <property type="match status" value="2"/>
</dbReference>
<feature type="binding site" evidence="17">
    <location>
        <position position="210"/>
    </location>
    <ligand>
        <name>ATP</name>
        <dbReference type="ChEBI" id="CHEBI:30616"/>
        <label>1</label>
    </ligand>
</feature>
<dbReference type="Proteomes" id="UP000885826">
    <property type="component" value="Unassembled WGS sequence"/>
</dbReference>
<evidence type="ECO:0000256" key="2">
    <source>
        <dbReference type="ARBA" id="ARBA00005077"/>
    </source>
</evidence>
<comment type="caution">
    <text evidence="20">The sequence shown here is derived from an EMBL/GenBank/DDBJ whole genome shotgun (WGS) entry which is preliminary data.</text>
</comment>
<dbReference type="FunFam" id="1.10.1030.10:FF:000002">
    <property type="entry name" value="Carbamoyl-phosphate synthase large chain"/>
    <property type="match status" value="1"/>
</dbReference>
<evidence type="ECO:0000256" key="14">
    <source>
        <dbReference type="ARBA" id="ARBA00047359"/>
    </source>
</evidence>
<feature type="binding site" evidence="17">
    <location>
        <position position="284"/>
    </location>
    <ligand>
        <name>Mg(2+)</name>
        <dbReference type="ChEBI" id="CHEBI:18420"/>
        <label>1</label>
    </ligand>
</feature>
<dbReference type="GO" id="GO:0006526">
    <property type="term" value="P:L-arginine biosynthetic process"/>
    <property type="evidence" value="ECO:0007669"/>
    <property type="project" value="UniProtKB-UniRule"/>
</dbReference>
<feature type="binding site" evidence="17">
    <location>
        <position position="284"/>
    </location>
    <ligand>
        <name>Mn(2+)</name>
        <dbReference type="ChEBI" id="CHEBI:29035"/>
        <label>1</label>
    </ligand>
</feature>
<feature type="binding site" evidence="17">
    <location>
        <position position="298"/>
    </location>
    <ligand>
        <name>Mg(2+)</name>
        <dbReference type="ChEBI" id="CHEBI:18420"/>
        <label>1</label>
    </ligand>
</feature>
<evidence type="ECO:0000256" key="8">
    <source>
        <dbReference type="ARBA" id="ARBA00022737"/>
    </source>
</evidence>
<dbReference type="SUPFAM" id="SSF52440">
    <property type="entry name" value="PreATP-grasp domain"/>
    <property type="match status" value="2"/>
</dbReference>
<dbReference type="Gene3D" id="3.30.1490.20">
    <property type="entry name" value="ATP-grasp fold, A domain"/>
    <property type="match status" value="2"/>
</dbReference>
<dbReference type="PROSITE" id="PS00866">
    <property type="entry name" value="CPSASE_1"/>
    <property type="match status" value="2"/>
</dbReference>
<keyword evidence="9 17" id="KW-0547">Nucleotide-binding</keyword>
<keyword evidence="7" id="KW-0479">Metal-binding</keyword>
<comment type="function">
    <text evidence="16">Small subunit of the glutamine-dependent carbamoyl phosphate synthetase (CPSase). CPSase catalyzes the formation of carbamoyl phosphate from the ammonia moiety of glutamine, carbonate, and phosphate donated by ATP, constituting the first step of the biosynthetic pathway leading to pyrimidine nucleotides. The large subunit (synthetase) binds the substrates ammonia (free or transferred from glutamine from the small subunit), hydrogencarbonate and ATP and carries out an ATP-coupled ligase reaction, activating hydrogencarbonate by forming carboxy phosphate which reacts with ammonia to form carbamoyl phosphate.</text>
</comment>
<dbReference type="Pfam" id="PF02787">
    <property type="entry name" value="CPSase_L_D3"/>
    <property type="match status" value="1"/>
</dbReference>
<dbReference type="NCBIfam" id="TIGR01369">
    <property type="entry name" value="CPSaseII_lrg"/>
    <property type="match status" value="1"/>
</dbReference>
<feature type="binding site" evidence="17">
    <location>
        <position position="839"/>
    </location>
    <ligand>
        <name>Mn(2+)</name>
        <dbReference type="ChEBI" id="CHEBI:29035"/>
        <label>4</label>
    </ligand>
</feature>
<feature type="binding site" evidence="17">
    <location>
        <position position="827"/>
    </location>
    <ligand>
        <name>Mn(2+)</name>
        <dbReference type="ChEBI" id="CHEBI:29035"/>
        <label>3</label>
    </ligand>
</feature>
<evidence type="ECO:0000256" key="17">
    <source>
        <dbReference type="HAMAP-Rule" id="MF_01210"/>
    </source>
</evidence>
<evidence type="ECO:0000256" key="16">
    <source>
        <dbReference type="ARBA" id="ARBA00060037"/>
    </source>
</evidence>
<feature type="binding site" evidence="17">
    <location>
        <position position="784"/>
    </location>
    <ligand>
        <name>ATP</name>
        <dbReference type="ChEBI" id="CHEBI:30616"/>
        <label>2</label>
    </ligand>
</feature>
<organism evidence="20 21">
    <name type="scientific">candidate division WOR-3 bacterium</name>
    <dbReference type="NCBI Taxonomy" id="2052148"/>
    <lineage>
        <taxon>Bacteria</taxon>
        <taxon>Bacteria division WOR-3</taxon>
    </lineage>
</organism>
<dbReference type="NCBIfam" id="NF009455">
    <property type="entry name" value="PRK12815.1"/>
    <property type="match status" value="1"/>
</dbReference>
<dbReference type="InterPro" id="IPR058047">
    <property type="entry name" value="CPSase_preATP-grasp"/>
</dbReference>
<comment type="caution">
    <text evidence="17">Lacks conserved residue(s) required for the propagation of feature annotation.</text>
</comment>
<dbReference type="InterPro" id="IPR006275">
    <property type="entry name" value="CPSase_lsu"/>
</dbReference>
<feature type="binding site" evidence="17">
    <location>
        <position position="839"/>
    </location>
    <ligand>
        <name>Mg(2+)</name>
        <dbReference type="ChEBI" id="CHEBI:18420"/>
        <label>3</label>
    </ligand>
</feature>
<dbReference type="InterPro" id="IPR005483">
    <property type="entry name" value="CPSase_dom"/>
</dbReference>
<dbReference type="SMART" id="SM01096">
    <property type="entry name" value="CPSase_L_D3"/>
    <property type="match status" value="1"/>
</dbReference>
<evidence type="ECO:0000256" key="11">
    <source>
        <dbReference type="ARBA" id="ARBA00022842"/>
    </source>
</evidence>
<gene>
    <name evidence="17 20" type="primary">carB</name>
    <name evidence="20" type="ORF">ENI34_04220</name>
</gene>
<dbReference type="GO" id="GO:0004088">
    <property type="term" value="F:carbamoyl-phosphate synthase (glutamine-hydrolyzing) activity"/>
    <property type="evidence" value="ECO:0007669"/>
    <property type="project" value="UniProtKB-UniRule"/>
</dbReference>
<dbReference type="FunFam" id="3.30.1490.20:FF:000001">
    <property type="entry name" value="Carbamoyl-phosphate synthase large chain"/>
    <property type="match status" value="1"/>
</dbReference>
<feature type="binding site" evidence="17">
    <location>
        <position position="839"/>
    </location>
    <ligand>
        <name>Mg(2+)</name>
        <dbReference type="ChEBI" id="CHEBI:18420"/>
        <label>4</label>
    </ligand>
</feature>
<keyword evidence="12 17" id="KW-0665">Pyrimidine biosynthesis</keyword>
<evidence type="ECO:0000256" key="5">
    <source>
        <dbReference type="ARBA" id="ARBA00022598"/>
    </source>
</evidence>
<dbReference type="InterPro" id="IPR036897">
    <property type="entry name" value="CarbamoylP_synth_lsu_oligo_sf"/>
</dbReference>
<comment type="catalytic activity">
    <reaction evidence="15 17">
        <text>hydrogencarbonate + L-glutamine + 2 ATP + H2O = carbamoyl phosphate + L-glutamate + 2 ADP + phosphate + 2 H(+)</text>
        <dbReference type="Rhea" id="RHEA:18633"/>
        <dbReference type="ChEBI" id="CHEBI:15377"/>
        <dbReference type="ChEBI" id="CHEBI:15378"/>
        <dbReference type="ChEBI" id="CHEBI:17544"/>
        <dbReference type="ChEBI" id="CHEBI:29985"/>
        <dbReference type="ChEBI" id="CHEBI:30616"/>
        <dbReference type="ChEBI" id="CHEBI:43474"/>
        <dbReference type="ChEBI" id="CHEBI:58228"/>
        <dbReference type="ChEBI" id="CHEBI:58359"/>
        <dbReference type="ChEBI" id="CHEBI:456216"/>
        <dbReference type="EC" id="6.3.5.5"/>
    </reaction>
</comment>
<dbReference type="Pfam" id="PF02142">
    <property type="entry name" value="MGS"/>
    <property type="match status" value="1"/>
</dbReference>
<dbReference type="SMART" id="SM00851">
    <property type="entry name" value="MGS"/>
    <property type="match status" value="1"/>
</dbReference>
<evidence type="ECO:0000256" key="4">
    <source>
        <dbReference type="ARBA" id="ARBA00022571"/>
    </source>
</evidence>
<dbReference type="PROSITE" id="PS50975">
    <property type="entry name" value="ATP_GRASP"/>
    <property type="match status" value="2"/>
</dbReference>
<dbReference type="FunFam" id="3.40.50.20:FF:000001">
    <property type="entry name" value="Carbamoyl-phosphate synthase large chain"/>
    <property type="match status" value="2"/>
</dbReference>
<feature type="binding site" evidence="17">
    <location>
        <position position="713"/>
    </location>
    <ligand>
        <name>ATP</name>
        <dbReference type="ChEBI" id="CHEBI:30616"/>
        <label>2</label>
    </ligand>
</feature>
<feature type="domain" description="MGS-like" evidence="19">
    <location>
        <begin position="938"/>
        <end position="1075"/>
    </location>
</feature>
<feature type="binding site" evidence="17">
    <location>
        <position position="754"/>
    </location>
    <ligand>
        <name>ATP</name>
        <dbReference type="ChEBI" id="CHEBI:30616"/>
        <label>2</label>
    </ligand>
</feature>
<evidence type="ECO:0000313" key="21">
    <source>
        <dbReference type="Proteomes" id="UP000885826"/>
    </source>
</evidence>
<comment type="catalytic activity">
    <reaction evidence="14 17">
        <text>hydrogencarbonate + NH4(+) + 2 ATP = carbamoyl phosphate + 2 ADP + phosphate + 2 H(+)</text>
        <dbReference type="Rhea" id="RHEA:18029"/>
        <dbReference type="ChEBI" id="CHEBI:15378"/>
        <dbReference type="ChEBI" id="CHEBI:17544"/>
        <dbReference type="ChEBI" id="CHEBI:28938"/>
        <dbReference type="ChEBI" id="CHEBI:30616"/>
        <dbReference type="ChEBI" id="CHEBI:43474"/>
        <dbReference type="ChEBI" id="CHEBI:58228"/>
        <dbReference type="ChEBI" id="CHEBI:456216"/>
        <dbReference type="EC" id="6.3.4.16"/>
    </reaction>
</comment>
<feature type="binding site" evidence="17">
    <location>
        <position position="243"/>
    </location>
    <ligand>
        <name>ATP</name>
        <dbReference type="ChEBI" id="CHEBI:30616"/>
        <label>1</label>
    </ligand>
</feature>
<dbReference type="AlphaFoldDB" id="A0A9C9ELJ2"/>
<feature type="binding site" evidence="17">
    <location>
        <position position="175"/>
    </location>
    <ligand>
        <name>ATP</name>
        <dbReference type="ChEBI" id="CHEBI:30616"/>
        <label>1</label>
    </ligand>
</feature>
<dbReference type="EC" id="6.3.4.16" evidence="17"/>
<feature type="binding site" evidence="17">
    <location>
        <position position="169"/>
    </location>
    <ligand>
        <name>ATP</name>
        <dbReference type="ChEBI" id="CHEBI:30616"/>
        <label>1</label>
    </ligand>
</feature>
<accession>A0A9C9ELJ2</accession>
<dbReference type="GO" id="GO:0046872">
    <property type="term" value="F:metal ion binding"/>
    <property type="evidence" value="ECO:0007669"/>
    <property type="project" value="UniProtKB-KW"/>
</dbReference>
<feature type="domain" description="ATP-grasp" evidence="18">
    <location>
        <begin position="677"/>
        <end position="868"/>
    </location>
</feature>
<feature type="binding site" evidence="17">
    <location>
        <position position="752"/>
    </location>
    <ligand>
        <name>ATP</name>
        <dbReference type="ChEBI" id="CHEBI:30616"/>
        <label>2</label>
    </ligand>
</feature>
<dbReference type="EC" id="6.3.5.5" evidence="17"/>
<feature type="domain" description="ATP-grasp" evidence="18">
    <location>
        <begin position="133"/>
        <end position="327"/>
    </location>
</feature>
<comment type="pathway">
    <text evidence="17">Pyrimidine metabolism; UMP biosynthesis via de novo pathway; (S)-dihydroorotate from bicarbonate: step 1/3.</text>
</comment>
<evidence type="ECO:0000256" key="12">
    <source>
        <dbReference type="ARBA" id="ARBA00022975"/>
    </source>
</evidence>
<feature type="region of interest" description="Carboxyphosphate synthetic domain" evidence="17">
    <location>
        <begin position="1"/>
        <end position="401"/>
    </location>
</feature>
<keyword evidence="5 17" id="KW-0436">Ligase</keyword>
<keyword evidence="10 17" id="KW-0067">ATP-binding</keyword>
<feature type="binding site" evidence="17">
    <location>
        <position position="786"/>
    </location>
    <ligand>
        <name>ATP</name>
        <dbReference type="ChEBI" id="CHEBI:30616"/>
        <label>2</label>
    </ligand>
</feature>
<feature type="binding site" evidence="17">
    <location>
        <position position="839"/>
    </location>
    <ligand>
        <name>Mn(2+)</name>
        <dbReference type="ChEBI" id="CHEBI:29035"/>
        <label>3</label>
    </ligand>
</feature>
<evidence type="ECO:0000259" key="19">
    <source>
        <dbReference type="PROSITE" id="PS51855"/>
    </source>
</evidence>
<feature type="binding site" evidence="17">
    <location>
        <position position="785"/>
    </location>
    <ligand>
        <name>ATP</name>
        <dbReference type="ChEBI" id="CHEBI:30616"/>
        <label>2</label>
    </ligand>
</feature>
<feature type="binding site" evidence="17">
    <location>
        <position position="215"/>
    </location>
    <ligand>
        <name>ATP</name>
        <dbReference type="ChEBI" id="CHEBI:30616"/>
        <label>1</label>
    </ligand>
</feature>
<dbReference type="HAMAP" id="MF_01210_B">
    <property type="entry name" value="CPSase_L_chain_B"/>
    <property type="match status" value="1"/>
</dbReference>
<name>A0A9C9ELJ2_UNCW3</name>
<feature type="binding site" evidence="17">
    <location>
        <position position="787"/>
    </location>
    <ligand>
        <name>ATP</name>
        <dbReference type="ChEBI" id="CHEBI:30616"/>
        <label>2</label>
    </ligand>
</feature>
<feature type="binding site" evidence="17">
    <location>
        <position position="298"/>
    </location>
    <ligand>
        <name>Mn(2+)</name>
        <dbReference type="ChEBI" id="CHEBI:29035"/>
        <label>2</label>
    </ligand>
</feature>
<feature type="binding site" evidence="17">
    <location>
        <position position="298"/>
    </location>
    <ligand>
        <name>ATP</name>
        <dbReference type="ChEBI" id="CHEBI:30616"/>
        <label>1</label>
    </ligand>
</feature>
<dbReference type="CDD" id="cd01424">
    <property type="entry name" value="MGS_CPS_II"/>
    <property type="match status" value="1"/>
</dbReference>
<dbReference type="PROSITE" id="PS51855">
    <property type="entry name" value="MGS"/>
    <property type="match status" value="1"/>
</dbReference>
<feature type="binding site" evidence="17">
    <location>
        <position position="300"/>
    </location>
    <ligand>
        <name>Mg(2+)</name>
        <dbReference type="ChEBI" id="CHEBI:18420"/>
        <label>2</label>
    </ligand>
</feature>
<comment type="function">
    <text evidence="17">Large subunit of the glutamine-dependent carbamoyl phosphate synthetase (CPSase). CPSase catalyzes the formation of carbamoyl phosphate from the ammonia moiety of glutamine, carbonate, and phosphate donated by ATP, constituting the first step of 2 biosynthetic pathways, one leading to arginine and/or urea and the other to pyrimidine nucleotides. The large subunit (synthetase) binds the substrates ammonia (free or transferred from glutamine from the small subunit), hydrogencarbonate and ATP and carries out an ATP-coupled ligase reaction, activating hydrogencarbonate by forming carboxy phosphate which reacts with ammonia to form carbamoyl phosphate.</text>
</comment>
<dbReference type="InterPro" id="IPR011761">
    <property type="entry name" value="ATP-grasp"/>
</dbReference>
<dbReference type="Pfam" id="PF25596">
    <property type="entry name" value="CPSase_L_D1"/>
    <property type="match status" value="2"/>
</dbReference>
<dbReference type="GO" id="GO:0044205">
    <property type="term" value="P:'de novo' UMP biosynthetic process"/>
    <property type="evidence" value="ECO:0007669"/>
    <property type="project" value="UniProtKB-UniRule"/>
</dbReference>
<evidence type="ECO:0000256" key="13">
    <source>
        <dbReference type="ARBA" id="ARBA00023211"/>
    </source>
</evidence>
<proteinExistence type="inferred from homology"/>
<feature type="binding site" evidence="17">
    <location>
        <position position="300"/>
    </location>
    <ligand>
        <name>Mn(2+)</name>
        <dbReference type="ChEBI" id="CHEBI:29035"/>
        <label>2</label>
    </ligand>
</feature>
<feature type="binding site" evidence="17">
    <location>
        <position position="284"/>
    </location>
    <ligand>
        <name>ATP</name>
        <dbReference type="ChEBI" id="CHEBI:30616"/>
        <label>1</label>
    </ligand>
</feature>
<dbReference type="GO" id="GO:0006541">
    <property type="term" value="P:glutamine metabolic process"/>
    <property type="evidence" value="ECO:0007669"/>
    <property type="project" value="TreeGrafter"/>
</dbReference>
<evidence type="ECO:0000256" key="7">
    <source>
        <dbReference type="ARBA" id="ARBA00022723"/>
    </source>
</evidence>
<feature type="binding site" evidence="17">
    <location>
        <position position="129"/>
    </location>
    <ligand>
        <name>ATP</name>
        <dbReference type="ChEBI" id="CHEBI:30616"/>
        <label>1</label>
    </ligand>
</feature>
<comment type="domain">
    <text evidence="17">The large subunit is composed of 2 ATP-grasp domains that are involved in binding the 2 ATP molecules needed for carbamoyl phosphate synthesis. The N-terminal ATP-grasp domain (referred to as the carboxyphosphate synthetic component) catalyzes the ATP-dependent phosphorylation of hydrogencarbonate to carboxyphosphate and the subsequent nucleophilic attack by ammonia to form a carbamate intermediate. The C-terminal ATP-grasp domain (referred to as the carbamoyl phosphate synthetic component) then catalyzes the phosphorylation of carbamate with the second ATP to form the end product carbamoyl phosphate. The reactive and unstable enzyme intermediates are sequentially channeled from one active site to the next through the interior of the protein over a distance of at least 96 A.</text>
</comment>
<dbReference type="GO" id="GO:0005737">
    <property type="term" value="C:cytoplasm"/>
    <property type="evidence" value="ECO:0007669"/>
    <property type="project" value="TreeGrafter"/>
</dbReference>
<comment type="cofactor">
    <cofactor evidence="1">
        <name>Mn(2+)</name>
        <dbReference type="ChEBI" id="CHEBI:29035"/>
    </cofactor>
</comment>
<dbReference type="Gene3D" id="1.10.1030.10">
    <property type="entry name" value="Carbamoyl-phosphate synthetase, large subunit oligomerisation domain"/>
    <property type="match status" value="1"/>
</dbReference>
<feature type="binding site" evidence="17">
    <location>
        <position position="176"/>
    </location>
    <ligand>
        <name>ATP</name>
        <dbReference type="ChEBI" id="CHEBI:30616"/>
        <label>1</label>
    </ligand>
</feature>
<feature type="region of interest" description="Allosteric domain" evidence="17">
    <location>
        <begin position="939"/>
        <end position="1075"/>
    </location>
</feature>
<dbReference type="SUPFAM" id="SSF48108">
    <property type="entry name" value="Carbamoyl phosphate synthetase, large subunit connection domain"/>
    <property type="match status" value="1"/>
</dbReference>
<feature type="binding site" evidence="17">
    <location>
        <position position="759"/>
    </location>
    <ligand>
        <name>ATP</name>
        <dbReference type="ChEBI" id="CHEBI:30616"/>
        <label>2</label>
    </ligand>
</feature>
<dbReference type="InterPro" id="IPR005480">
    <property type="entry name" value="CPSase_lsu_oligo"/>
</dbReference>
<dbReference type="Gene3D" id="3.30.470.20">
    <property type="entry name" value="ATP-grasp fold, B domain"/>
    <property type="match status" value="2"/>
</dbReference>
<feature type="binding site" evidence="17">
    <location>
        <position position="841"/>
    </location>
    <ligand>
        <name>Mn(2+)</name>
        <dbReference type="ChEBI" id="CHEBI:29035"/>
        <label>4</label>
    </ligand>
</feature>
<feature type="binding site" evidence="17">
    <location>
        <position position="827"/>
    </location>
    <ligand>
        <name>ATP</name>
        <dbReference type="ChEBI" id="CHEBI:30616"/>
        <label>2</label>
    </ligand>
</feature>
<feature type="binding site" evidence="17">
    <location>
        <position position="241"/>
    </location>
    <ligand>
        <name>ATP</name>
        <dbReference type="ChEBI" id="CHEBI:30616"/>
        <label>1</label>
    </ligand>
</feature>